<sequence length="204" mass="22907">MLQYLGTIPLLSVSKLTKDYPCSFEFDCDNVCVNDKETKRLLTRGNHSKGLYVLRDKPIQVFYSTRQHCASDEVWHMRLGHPNTKILQYLSTTKAISINKSTKKMCEALIPKCWHRFDNSYQHEELPAAMTAMRITEITEQGGQEWYPDTGASAHVTSSPHHLQQAKVYRGSDTVMIGDGNYLPITHTGSTSLASTSGTLPLNA</sequence>
<evidence type="ECO:0000313" key="3">
    <source>
        <dbReference type="Proteomes" id="UP001558713"/>
    </source>
</evidence>
<dbReference type="InterPro" id="IPR025724">
    <property type="entry name" value="GAG-pre-integrase_dom"/>
</dbReference>
<reference evidence="2 3" key="1">
    <citation type="submission" date="2024-04" db="EMBL/GenBank/DDBJ databases">
        <title>Genome assembly C_amara_ONT_v2.</title>
        <authorList>
            <person name="Yant L."/>
            <person name="Moore C."/>
            <person name="Slenker M."/>
        </authorList>
    </citation>
    <scope>NUCLEOTIDE SEQUENCE [LARGE SCALE GENOMIC DNA]</scope>
    <source>
        <tissue evidence="2">Leaf</tissue>
    </source>
</reference>
<name>A0ABD0ZS92_CARAN</name>
<proteinExistence type="predicted"/>
<comment type="caution">
    <text evidence="2">The sequence shown here is derived from an EMBL/GenBank/DDBJ whole genome shotgun (WGS) entry which is preliminary data.</text>
</comment>
<dbReference type="EMBL" id="JBANAX010000758">
    <property type="protein sequence ID" value="KAL1194204.1"/>
    <property type="molecule type" value="Genomic_DNA"/>
</dbReference>
<dbReference type="Proteomes" id="UP001558713">
    <property type="component" value="Unassembled WGS sequence"/>
</dbReference>
<accession>A0ABD0ZS92</accession>
<gene>
    <name evidence="2" type="ORF">V5N11_035168</name>
</gene>
<organism evidence="2 3">
    <name type="scientific">Cardamine amara subsp. amara</name>
    <dbReference type="NCBI Taxonomy" id="228776"/>
    <lineage>
        <taxon>Eukaryota</taxon>
        <taxon>Viridiplantae</taxon>
        <taxon>Streptophyta</taxon>
        <taxon>Embryophyta</taxon>
        <taxon>Tracheophyta</taxon>
        <taxon>Spermatophyta</taxon>
        <taxon>Magnoliopsida</taxon>
        <taxon>eudicotyledons</taxon>
        <taxon>Gunneridae</taxon>
        <taxon>Pentapetalae</taxon>
        <taxon>rosids</taxon>
        <taxon>malvids</taxon>
        <taxon>Brassicales</taxon>
        <taxon>Brassicaceae</taxon>
        <taxon>Cardamineae</taxon>
        <taxon>Cardamine</taxon>
    </lineage>
</organism>
<dbReference type="Pfam" id="PF13976">
    <property type="entry name" value="gag_pre-integrs"/>
    <property type="match status" value="1"/>
</dbReference>
<evidence type="ECO:0000313" key="2">
    <source>
        <dbReference type="EMBL" id="KAL1194204.1"/>
    </source>
</evidence>
<evidence type="ECO:0000259" key="1">
    <source>
        <dbReference type="Pfam" id="PF13976"/>
    </source>
</evidence>
<dbReference type="AlphaFoldDB" id="A0ABD0ZS92"/>
<feature type="domain" description="GAG-pre-integrase" evidence="1">
    <location>
        <begin position="50"/>
        <end position="108"/>
    </location>
</feature>
<protein>
    <submittedName>
        <fullName evidence="2">Retrovirus-related Pol polyprotein from transposon RE2</fullName>
    </submittedName>
</protein>
<keyword evidence="3" id="KW-1185">Reference proteome</keyword>